<comment type="catalytic activity">
    <reaction evidence="6">
        <text>Exonucleolytic cleavage in either 5'- to 3'- or 3'- to 5'-direction to yield nucleoside 5'-phosphates.</text>
        <dbReference type="EC" id="3.1.11.6"/>
    </reaction>
</comment>
<dbReference type="HAMAP" id="MF_00337">
    <property type="entry name" value="Exonuc_7_S"/>
    <property type="match status" value="1"/>
</dbReference>
<dbReference type="SUPFAM" id="SSF116842">
    <property type="entry name" value="XseB-like"/>
    <property type="match status" value="1"/>
</dbReference>
<evidence type="ECO:0000256" key="6">
    <source>
        <dbReference type="HAMAP-Rule" id="MF_00337"/>
    </source>
</evidence>
<dbReference type="EC" id="3.1.11.6" evidence="6"/>
<comment type="subunit">
    <text evidence="6">Heterooligomer composed of large and small subunits.</text>
</comment>
<dbReference type="Proteomes" id="UP000886725">
    <property type="component" value="Unassembled WGS sequence"/>
</dbReference>
<dbReference type="Gene3D" id="1.10.287.1040">
    <property type="entry name" value="Exonuclease VII, small subunit"/>
    <property type="match status" value="1"/>
</dbReference>
<dbReference type="PIRSF" id="PIRSF006488">
    <property type="entry name" value="Exonuc_VII_S"/>
    <property type="match status" value="1"/>
</dbReference>
<sequence length="79" mass="8863">MEEKKKKTKETSFEEDLAELEVIVKGLESGNVPLDDAIDQFNKAMKLANKCSKKLKSAEESINKILNEDGTLSDFTVQE</sequence>
<gene>
    <name evidence="6" type="primary">xseB</name>
    <name evidence="7" type="ORF">IAC85_03340</name>
</gene>
<evidence type="ECO:0000256" key="2">
    <source>
        <dbReference type="ARBA" id="ARBA00022490"/>
    </source>
</evidence>
<dbReference type="NCBIfam" id="TIGR01280">
    <property type="entry name" value="xseB"/>
    <property type="match status" value="1"/>
</dbReference>
<evidence type="ECO:0000313" key="8">
    <source>
        <dbReference type="Proteomes" id="UP000886725"/>
    </source>
</evidence>
<evidence type="ECO:0000256" key="1">
    <source>
        <dbReference type="ARBA" id="ARBA00009998"/>
    </source>
</evidence>
<dbReference type="GO" id="GO:0005829">
    <property type="term" value="C:cytosol"/>
    <property type="evidence" value="ECO:0007669"/>
    <property type="project" value="TreeGrafter"/>
</dbReference>
<dbReference type="Pfam" id="PF02609">
    <property type="entry name" value="Exonuc_VII_S"/>
    <property type="match status" value="1"/>
</dbReference>
<dbReference type="GO" id="GO:0009318">
    <property type="term" value="C:exodeoxyribonuclease VII complex"/>
    <property type="evidence" value="ECO:0007669"/>
    <property type="project" value="UniProtKB-UniRule"/>
</dbReference>
<keyword evidence="3 6" id="KW-0540">Nuclease</keyword>
<proteinExistence type="inferred from homology"/>
<comment type="similarity">
    <text evidence="1 6">Belongs to the XseB family.</text>
</comment>
<organism evidence="7 8">
    <name type="scientific">Candidatus Faecenecus gallistercoris</name>
    <dbReference type="NCBI Taxonomy" id="2840793"/>
    <lineage>
        <taxon>Bacteria</taxon>
        <taxon>Bacillati</taxon>
        <taxon>Bacillota</taxon>
        <taxon>Bacillota incertae sedis</taxon>
        <taxon>Candidatus Faecenecus</taxon>
    </lineage>
</organism>
<protein>
    <recommendedName>
        <fullName evidence="6">Exodeoxyribonuclease 7 small subunit</fullName>
        <ecNumber evidence="6">3.1.11.6</ecNumber>
    </recommendedName>
    <alternativeName>
        <fullName evidence="6">Exodeoxyribonuclease VII small subunit</fullName>
        <shortName evidence="6">Exonuclease VII small subunit</shortName>
    </alternativeName>
</protein>
<dbReference type="AlphaFoldDB" id="A0A9D0Z1J8"/>
<name>A0A9D0Z1J8_9FIRM</name>
<dbReference type="EMBL" id="DVFU01000064">
    <property type="protein sequence ID" value="HIQ64753.1"/>
    <property type="molecule type" value="Genomic_DNA"/>
</dbReference>
<evidence type="ECO:0000313" key="7">
    <source>
        <dbReference type="EMBL" id="HIQ64753.1"/>
    </source>
</evidence>
<keyword evidence="4 6" id="KW-0378">Hydrolase</keyword>
<dbReference type="GO" id="GO:0006308">
    <property type="term" value="P:DNA catabolic process"/>
    <property type="evidence" value="ECO:0007669"/>
    <property type="project" value="UniProtKB-UniRule"/>
</dbReference>
<comment type="caution">
    <text evidence="7">The sequence shown here is derived from an EMBL/GenBank/DDBJ whole genome shotgun (WGS) entry which is preliminary data.</text>
</comment>
<evidence type="ECO:0000256" key="4">
    <source>
        <dbReference type="ARBA" id="ARBA00022801"/>
    </source>
</evidence>
<keyword evidence="2 6" id="KW-0963">Cytoplasm</keyword>
<dbReference type="InterPro" id="IPR037004">
    <property type="entry name" value="Exonuc_VII_ssu_sf"/>
</dbReference>
<reference evidence="7" key="1">
    <citation type="submission" date="2020-10" db="EMBL/GenBank/DDBJ databases">
        <authorList>
            <person name="Gilroy R."/>
        </authorList>
    </citation>
    <scope>NUCLEOTIDE SEQUENCE</scope>
    <source>
        <strain evidence="7">CHK165-10780</strain>
    </source>
</reference>
<dbReference type="GO" id="GO:0008855">
    <property type="term" value="F:exodeoxyribonuclease VII activity"/>
    <property type="evidence" value="ECO:0007669"/>
    <property type="project" value="UniProtKB-UniRule"/>
</dbReference>
<keyword evidence="5 6" id="KW-0269">Exonuclease</keyword>
<dbReference type="InterPro" id="IPR003761">
    <property type="entry name" value="Exonuc_VII_S"/>
</dbReference>
<reference evidence="7" key="2">
    <citation type="journal article" date="2021" name="PeerJ">
        <title>Extensive microbial diversity within the chicken gut microbiome revealed by metagenomics and culture.</title>
        <authorList>
            <person name="Gilroy R."/>
            <person name="Ravi A."/>
            <person name="Getino M."/>
            <person name="Pursley I."/>
            <person name="Horton D.L."/>
            <person name="Alikhan N.F."/>
            <person name="Baker D."/>
            <person name="Gharbi K."/>
            <person name="Hall N."/>
            <person name="Watson M."/>
            <person name="Adriaenssens E.M."/>
            <person name="Foster-Nyarko E."/>
            <person name="Jarju S."/>
            <person name="Secka A."/>
            <person name="Antonio M."/>
            <person name="Oren A."/>
            <person name="Chaudhuri R.R."/>
            <person name="La Ragione R."/>
            <person name="Hildebrand F."/>
            <person name="Pallen M.J."/>
        </authorList>
    </citation>
    <scope>NUCLEOTIDE SEQUENCE</scope>
    <source>
        <strain evidence="7">CHK165-10780</strain>
    </source>
</reference>
<evidence type="ECO:0000256" key="5">
    <source>
        <dbReference type="ARBA" id="ARBA00022839"/>
    </source>
</evidence>
<comment type="subcellular location">
    <subcellularLocation>
        <location evidence="6">Cytoplasm</location>
    </subcellularLocation>
</comment>
<dbReference type="PANTHER" id="PTHR34137:SF1">
    <property type="entry name" value="EXODEOXYRIBONUCLEASE 7 SMALL SUBUNIT"/>
    <property type="match status" value="1"/>
</dbReference>
<accession>A0A9D0Z1J8</accession>
<dbReference type="NCBIfam" id="NF002138">
    <property type="entry name" value="PRK00977.1-2"/>
    <property type="match status" value="1"/>
</dbReference>
<evidence type="ECO:0000256" key="3">
    <source>
        <dbReference type="ARBA" id="ARBA00022722"/>
    </source>
</evidence>
<dbReference type="PANTHER" id="PTHR34137">
    <property type="entry name" value="EXODEOXYRIBONUCLEASE 7 SMALL SUBUNIT"/>
    <property type="match status" value="1"/>
</dbReference>
<comment type="function">
    <text evidence="6">Bidirectionally degrades single-stranded DNA into large acid-insoluble oligonucleotides, which are then degraded further into small acid-soluble oligonucleotides.</text>
</comment>